<dbReference type="AlphaFoldDB" id="A0AA37LTZ4"/>
<keyword evidence="4" id="KW-1185">Reference proteome</keyword>
<feature type="compositionally biased region" description="Polar residues" evidence="1">
    <location>
        <begin position="16"/>
        <end position="26"/>
    </location>
</feature>
<evidence type="ECO:0000313" key="4">
    <source>
        <dbReference type="Proteomes" id="UP001055172"/>
    </source>
</evidence>
<proteinExistence type="predicted"/>
<organism evidence="3 4">
    <name type="scientific">Colletotrichum liriopes</name>
    <dbReference type="NCBI Taxonomy" id="708192"/>
    <lineage>
        <taxon>Eukaryota</taxon>
        <taxon>Fungi</taxon>
        <taxon>Dikarya</taxon>
        <taxon>Ascomycota</taxon>
        <taxon>Pezizomycotina</taxon>
        <taxon>Sordariomycetes</taxon>
        <taxon>Hypocreomycetidae</taxon>
        <taxon>Glomerellales</taxon>
        <taxon>Glomerellaceae</taxon>
        <taxon>Colletotrichum</taxon>
        <taxon>Colletotrichum spaethianum species complex</taxon>
    </lineage>
</organism>
<protein>
    <submittedName>
        <fullName evidence="3">Uncharacterized protein</fullName>
    </submittedName>
</protein>
<keyword evidence="2" id="KW-1133">Transmembrane helix</keyword>
<accession>A0AA37LTZ4</accession>
<dbReference type="EMBL" id="BPPX01000015">
    <property type="protein sequence ID" value="GJC84759.1"/>
    <property type="molecule type" value="Genomic_DNA"/>
</dbReference>
<evidence type="ECO:0000313" key="3">
    <source>
        <dbReference type="EMBL" id="GJC84759.1"/>
    </source>
</evidence>
<dbReference type="Proteomes" id="UP001055172">
    <property type="component" value="Unassembled WGS sequence"/>
</dbReference>
<reference evidence="3 4" key="1">
    <citation type="submission" date="2021-07" db="EMBL/GenBank/DDBJ databases">
        <title>Genome data of Colletotrichum spaethianum.</title>
        <authorList>
            <person name="Utami Y.D."/>
            <person name="Hiruma K."/>
        </authorList>
    </citation>
    <scope>NUCLEOTIDE SEQUENCE [LARGE SCALE GENOMIC DNA]</scope>
    <source>
        <strain evidence="3 4">MAFF 242679</strain>
    </source>
</reference>
<keyword evidence="2" id="KW-0812">Transmembrane</keyword>
<evidence type="ECO:0000256" key="2">
    <source>
        <dbReference type="SAM" id="Phobius"/>
    </source>
</evidence>
<sequence>MYTGHIARSEHASAAPNITSPLPEATQTRNVGPPVYNSATVAVAIVVALLLLLIVAAIAVKEHRKQKAADASRARIRKKNSEVLGQWETRDSLGSFDSTAGFKDPKPVAQGLSRGKRFALFCRNH</sequence>
<gene>
    <name evidence="3" type="ORF">ColLi_07597</name>
</gene>
<comment type="caution">
    <text evidence="3">The sequence shown here is derived from an EMBL/GenBank/DDBJ whole genome shotgun (WGS) entry which is preliminary data.</text>
</comment>
<name>A0AA37LTZ4_9PEZI</name>
<keyword evidence="2" id="KW-0472">Membrane</keyword>
<feature type="region of interest" description="Disordered" evidence="1">
    <location>
        <begin position="1"/>
        <end position="26"/>
    </location>
</feature>
<evidence type="ECO:0000256" key="1">
    <source>
        <dbReference type="SAM" id="MobiDB-lite"/>
    </source>
</evidence>
<feature type="transmembrane region" description="Helical" evidence="2">
    <location>
        <begin position="39"/>
        <end position="60"/>
    </location>
</feature>